<organism evidence="2 3">
    <name type="scientific">Ancylostoma ceylanicum</name>
    <dbReference type="NCBI Taxonomy" id="53326"/>
    <lineage>
        <taxon>Eukaryota</taxon>
        <taxon>Metazoa</taxon>
        <taxon>Ecdysozoa</taxon>
        <taxon>Nematoda</taxon>
        <taxon>Chromadorea</taxon>
        <taxon>Rhabditida</taxon>
        <taxon>Rhabditina</taxon>
        <taxon>Rhabditomorpha</taxon>
        <taxon>Strongyloidea</taxon>
        <taxon>Ancylostomatidae</taxon>
        <taxon>Ancylostomatinae</taxon>
        <taxon>Ancylostoma</taxon>
    </lineage>
</organism>
<feature type="region of interest" description="Disordered" evidence="1">
    <location>
        <begin position="1"/>
        <end position="22"/>
    </location>
</feature>
<reference evidence="3" key="1">
    <citation type="journal article" date="2015" name="Nat. Genet.">
        <title>The genome and transcriptome of the zoonotic hookworm Ancylostoma ceylanicum identify infection-specific gene families.</title>
        <authorList>
            <person name="Schwarz E.M."/>
            <person name="Hu Y."/>
            <person name="Antoshechkin I."/>
            <person name="Miller M.M."/>
            <person name="Sternberg P.W."/>
            <person name="Aroian R.V."/>
        </authorList>
    </citation>
    <scope>NUCLEOTIDE SEQUENCE</scope>
    <source>
        <strain evidence="3">HY135</strain>
    </source>
</reference>
<evidence type="ECO:0000313" key="2">
    <source>
        <dbReference type="EMBL" id="EYC21386.1"/>
    </source>
</evidence>
<name>A0A016V2B0_9BILA</name>
<gene>
    <name evidence="2" type="primary">Acey_s0019.g3789</name>
    <name evidence="2" type="ORF">Y032_0019g3789</name>
</gene>
<proteinExistence type="predicted"/>
<dbReference type="AlphaFoldDB" id="A0A016V2B0"/>
<dbReference type="EMBL" id="JARK01001355">
    <property type="protein sequence ID" value="EYC21386.1"/>
    <property type="molecule type" value="Genomic_DNA"/>
</dbReference>
<comment type="caution">
    <text evidence="2">The sequence shown here is derived from an EMBL/GenBank/DDBJ whole genome shotgun (WGS) entry which is preliminary data.</text>
</comment>
<protein>
    <submittedName>
        <fullName evidence="2">Uncharacterized protein</fullName>
    </submittedName>
</protein>
<evidence type="ECO:0000313" key="3">
    <source>
        <dbReference type="Proteomes" id="UP000024635"/>
    </source>
</evidence>
<evidence type="ECO:0000256" key="1">
    <source>
        <dbReference type="SAM" id="MobiDB-lite"/>
    </source>
</evidence>
<dbReference type="Proteomes" id="UP000024635">
    <property type="component" value="Unassembled WGS sequence"/>
</dbReference>
<keyword evidence="3" id="KW-1185">Reference proteome</keyword>
<sequence length="69" mass="8250">MEDGVQRQNPLDKKRPRGRRWYDSLTHRTNSCASGCVKVYWSTKAQDRTMWKRSWGPRKANRRAEERVA</sequence>
<accession>A0A016V2B0</accession>